<dbReference type="Proteomes" id="UP000006830">
    <property type="component" value="Chromosome"/>
</dbReference>
<keyword evidence="2" id="KW-1185">Reference proteome</keyword>
<name>A8GQ49_RICAH</name>
<accession>A8GQ49</accession>
<dbReference type="AlphaFoldDB" id="A8GQ49"/>
<evidence type="ECO:0000313" key="1">
    <source>
        <dbReference type="EMBL" id="ABV75524.1"/>
    </source>
</evidence>
<organism evidence="1 2">
    <name type="scientific">Rickettsia akari (strain Hartford)</name>
    <dbReference type="NCBI Taxonomy" id="293614"/>
    <lineage>
        <taxon>Bacteria</taxon>
        <taxon>Pseudomonadati</taxon>
        <taxon>Pseudomonadota</taxon>
        <taxon>Alphaproteobacteria</taxon>
        <taxon>Rickettsiales</taxon>
        <taxon>Rickettsiaceae</taxon>
        <taxon>Rickettsieae</taxon>
        <taxon>Rickettsia</taxon>
        <taxon>spotted fever group</taxon>
    </lineage>
</organism>
<protein>
    <submittedName>
        <fullName evidence="1">Uncharacterized protein</fullName>
    </submittedName>
</protein>
<gene>
    <name evidence="1" type="ordered locus">A1C_06505</name>
</gene>
<reference evidence="1" key="1">
    <citation type="submission" date="2007-09" db="EMBL/GenBank/DDBJ databases">
        <title>Complete Genome Sequence of Rickettsia akari.</title>
        <authorList>
            <person name="Madan A."/>
            <person name="Fahey J."/>
            <person name="Helton E."/>
            <person name="Ketteman M."/>
            <person name="Madan A."/>
            <person name="Rodrigues S."/>
            <person name="Sanchez A."/>
            <person name="Whiting M."/>
            <person name="Dasch G."/>
            <person name="Eremeeva M."/>
        </authorList>
    </citation>
    <scope>NUCLEOTIDE SEQUENCE</scope>
    <source>
        <strain evidence="1">Hartford</strain>
    </source>
</reference>
<dbReference type="EMBL" id="CP000847">
    <property type="protein sequence ID" value="ABV75524.1"/>
    <property type="molecule type" value="Genomic_DNA"/>
</dbReference>
<sequence length="36" mass="4260">MFKWQLQLSYQKLIEIIKAGNKTEAQHLIAKMDIVE</sequence>
<proteinExistence type="predicted"/>
<dbReference type="HOGENOM" id="CLU_3358163_0_0_5"/>
<dbReference type="KEGG" id="rak:A1C_06505"/>
<evidence type="ECO:0000313" key="2">
    <source>
        <dbReference type="Proteomes" id="UP000006830"/>
    </source>
</evidence>